<evidence type="ECO:0000256" key="4">
    <source>
        <dbReference type="ARBA" id="ARBA00022989"/>
    </source>
</evidence>
<evidence type="ECO:0000256" key="5">
    <source>
        <dbReference type="ARBA" id="ARBA00023136"/>
    </source>
</evidence>
<dbReference type="RefSeq" id="WP_310765584.1">
    <property type="nucleotide sequence ID" value="NZ_CP134050.1"/>
</dbReference>
<keyword evidence="5 6" id="KW-0472">Membrane</keyword>
<dbReference type="PROSITE" id="PS50928">
    <property type="entry name" value="ABC_TM1"/>
    <property type="match status" value="1"/>
</dbReference>
<feature type="domain" description="ABC transmembrane type-1" evidence="7">
    <location>
        <begin position="18"/>
        <end position="197"/>
    </location>
</feature>
<keyword evidence="4 6" id="KW-1133">Transmembrane helix</keyword>
<dbReference type="PANTHER" id="PTHR30177">
    <property type="entry name" value="GLYCINE BETAINE/L-PROLINE TRANSPORT SYSTEM PERMEASE PROTEIN PROW"/>
    <property type="match status" value="1"/>
</dbReference>
<name>A0ABY9T326_BREBE</name>
<dbReference type="Pfam" id="PF00528">
    <property type="entry name" value="BPD_transp_1"/>
    <property type="match status" value="1"/>
</dbReference>
<dbReference type="Gene3D" id="1.10.3720.10">
    <property type="entry name" value="MetI-like"/>
    <property type="match status" value="1"/>
</dbReference>
<keyword evidence="2 6" id="KW-0813">Transport</keyword>
<feature type="transmembrane region" description="Helical" evidence="6">
    <location>
        <begin position="132"/>
        <end position="159"/>
    </location>
</feature>
<protein>
    <submittedName>
        <fullName evidence="8">ABC transporter permease</fullName>
    </submittedName>
</protein>
<accession>A0ABY9T326</accession>
<evidence type="ECO:0000256" key="3">
    <source>
        <dbReference type="ARBA" id="ARBA00022692"/>
    </source>
</evidence>
<keyword evidence="3 6" id="KW-0812">Transmembrane</keyword>
<reference evidence="8 9" key="1">
    <citation type="submission" date="2023-09" db="EMBL/GenBank/DDBJ databases">
        <title>Complete Genome and Methylome dissection of Bacillus brevis NEB573 original source of BbsI restriction endonuclease.</title>
        <authorList>
            <person name="Fomenkov A."/>
            <person name="Roberts R.D."/>
        </authorList>
    </citation>
    <scope>NUCLEOTIDE SEQUENCE [LARGE SCALE GENOMIC DNA]</scope>
    <source>
        <strain evidence="8 9">NEB573</strain>
    </source>
</reference>
<feature type="transmembrane region" description="Helical" evidence="6">
    <location>
        <begin position="22"/>
        <end position="44"/>
    </location>
</feature>
<sequence length="216" mass="22895">MNAIEFLTRYWGQIVELTGEHLYMSASAILISIAVGIPLAVWMTRNRKIAVAIQSVINIIQTIPSISLLLIIMIFLGLGYSTAIVALALYSLLPIVQNTYAGLENVDKSMIEAGAGMGMTPLQLLTQVKFPLAMPIILAGIRIAAVVAVGSATIATFVGAGGLGEMIMRGISTTDDQKILAGAIPAAILVIAVDMLIGKVEKKATFRVQAKSVKEQ</sequence>
<evidence type="ECO:0000313" key="8">
    <source>
        <dbReference type="EMBL" id="WNC13889.1"/>
    </source>
</evidence>
<keyword evidence="9" id="KW-1185">Reference proteome</keyword>
<dbReference type="CDD" id="cd06261">
    <property type="entry name" value="TM_PBP2"/>
    <property type="match status" value="1"/>
</dbReference>
<dbReference type="EMBL" id="CP134050">
    <property type="protein sequence ID" value="WNC13889.1"/>
    <property type="molecule type" value="Genomic_DNA"/>
</dbReference>
<gene>
    <name evidence="8" type="ORF">RGB73_24905</name>
</gene>
<evidence type="ECO:0000313" key="9">
    <source>
        <dbReference type="Proteomes" id="UP001256827"/>
    </source>
</evidence>
<organism evidence="8 9">
    <name type="scientific">Brevibacillus brevis</name>
    <name type="common">Bacillus brevis</name>
    <dbReference type="NCBI Taxonomy" id="1393"/>
    <lineage>
        <taxon>Bacteria</taxon>
        <taxon>Bacillati</taxon>
        <taxon>Bacillota</taxon>
        <taxon>Bacilli</taxon>
        <taxon>Bacillales</taxon>
        <taxon>Paenibacillaceae</taxon>
        <taxon>Brevibacillus</taxon>
    </lineage>
</organism>
<dbReference type="Proteomes" id="UP001256827">
    <property type="component" value="Chromosome"/>
</dbReference>
<comment type="similarity">
    <text evidence="6">Belongs to the binding-protein-dependent transport system permease family.</text>
</comment>
<dbReference type="InterPro" id="IPR035906">
    <property type="entry name" value="MetI-like_sf"/>
</dbReference>
<feature type="transmembrane region" description="Helical" evidence="6">
    <location>
        <begin position="56"/>
        <end position="78"/>
    </location>
</feature>
<dbReference type="PANTHER" id="PTHR30177:SF4">
    <property type="entry name" value="OSMOPROTECTANT IMPORT PERMEASE PROTEIN OSMW"/>
    <property type="match status" value="1"/>
</dbReference>
<evidence type="ECO:0000256" key="2">
    <source>
        <dbReference type="ARBA" id="ARBA00022448"/>
    </source>
</evidence>
<dbReference type="InterPro" id="IPR051204">
    <property type="entry name" value="ABC_transp_perm/SBD"/>
</dbReference>
<evidence type="ECO:0000256" key="1">
    <source>
        <dbReference type="ARBA" id="ARBA00004141"/>
    </source>
</evidence>
<proteinExistence type="inferred from homology"/>
<evidence type="ECO:0000256" key="6">
    <source>
        <dbReference type="RuleBase" id="RU363032"/>
    </source>
</evidence>
<dbReference type="SUPFAM" id="SSF161098">
    <property type="entry name" value="MetI-like"/>
    <property type="match status" value="1"/>
</dbReference>
<evidence type="ECO:0000259" key="7">
    <source>
        <dbReference type="PROSITE" id="PS50928"/>
    </source>
</evidence>
<comment type="subcellular location">
    <subcellularLocation>
        <location evidence="6">Cell membrane</location>
        <topology evidence="6">Multi-pass membrane protein</topology>
    </subcellularLocation>
    <subcellularLocation>
        <location evidence="1">Membrane</location>
        <topology evidence="1">Multi-pass membrane protein</topology>
    </subcellularLocation>
</comment>
<feature type="transmembrane region" description="Helical" evidence="6">
    <location>
        <begin position="179"/>
        <end position="197"/>
    </location>
</feature>
<dbReference type="InterPro" id="IPR000515">
    <property type="entry name" value="MetI-like"/>
</dbReference>